<evidence type="ECO:0000313" key="8">
    <source>
        <dbReference type="EMBL" id="MCO6160539.1"/>
    </source>
</evidence>
<protein>
    <submittedName>
        <fullName evidence="8">Precorrin-3B synthase</fullName>
    </submittedName>
</protein>
<evidence type="ECO:0000256" key="1">
    <source>
        <dbReference type="ARBA" id="ARBA00022485"/>
    </source>
</evidence>
<evidence type="ECO:0000256" key="5">
    <source>
        <dbReference type="ARBA" id="ARBA00023004"/>
    </source>
</evidence>
<dbReference type="PROSITE" id="PS00365">
    <property type="entry name" value="NIR_SIR"/>
    <property type="match status" value="1"/>
</dbReference>
<keyword evidence="2" id="KW-0349">Heme</keyword>
<dbReference type="PANTHER" id="PTHR32439">
    <property type="entry name" value="FERREDOXIN--NITRITE REDUCTASE, CHLOROPLASTIC"/>
    <property type="match status" value="1"/>
</dbReference>
<keyword evidence="3" id="KW-0479">Metal-binding</keyword>
<comment type="caution">
    <text evidence="8">The sequence shown here is derived from an EMBL/GenBank/DDBJ whole genome shotgun (WGS) entry which is preliminary data.</text>
</comment>
<evidence type="ECO:0000256" key="2">
    <source>
        <dbReference type="ARBA" id="ARBA00022617"/>
    </source>
</evidence>
<dbReference type="Gene3D" id="3.30.413.10">
    <property type="entry name" value="Sulfite Reductase Hemoprotein, domain 1"/>
    <property type="match status" value="2"/>
</dbReference>
<evidence type="ECO:0000259" key="7">
    <source>
        <dbReference type="Pfam" id="PF03460"/>
    </source>
</evidence>
<gene>
    <name evidence="8" type="ORF">NF685_10915</name>
</gene>
<dbReference type="Pfam" id="PF03460">
    <property type="entry name" value="NIR_SIR_ferr"/>
    <property type="match status" value="1"/>
</dbReference>
<dbReference type="Proteomes" id="UP001523401">
    <property type="component" value="Unassembled WGS sequence"/>
</dbReference>
<sequence length="367" mass="39798">MTRVPIRKGWCPGLYAPMQTHDGWLVRVTPDFVGLTAGQFRFLIDYAMRHGNGSMTLTLRGNLQLRGLDEASARAFASRAVMHRLGLADPAQEARRRILFTSPLAGLDPDCAPDTLALARDIQCVLQNLPAYWRAPEKFSLAIDGGGLVPVGALRADLALRCENGEWRLYEGAHCHAPCREDLIQSVMAALLRMTEAAGTGRALHRAAPFTGHVPPLLGAFLPGCFGARAVLGTLDARHCEILADSGATLRLTPWRGLVLDRVIATPDLITDPDDYRLDVVACPGQARCAQGLAFTQRDALSLAPDLGGRKLHVSGCAKSCASHDMHDVTLVASERGYDLIWQGKASDTPIETGLGVEDVRRRLRQT</sequence>
<accession>A0ABT1CJY6</accession>
<dbReference type="RefSeq" id="WP_252849609.1">
    <property type="nucleotide sequence ID" value="NZ_BAPW01000004.1"/>
</dbReference>
<evidence type="ECO:0000256" key="6">
    <source>
        <dbReference type="ARBA" id="ARBA00023014"/>
    </source>
</evidence>
<keyword evidence="9" id="KW-1185">Reference proteome</keyword>
<keyword evidence="5" id="KW-0408">Iron</keyword>
<dbReference type="InterPro" id="IPR036136">
    <property type="entry name" value="Nit/Sulf_reduc_fer-like_dom_sf"/>
</dbReference>
<feature type="domain" description="Nitrite/Sulfite reductase ferredoxin-like" evidence="7">
    <location>
        <begin position="21"/>
        <end position="75"/>
    </location>
</feature>
<evidence type="ECO:0000256" key="3">
    <source>
        <dbReference type="ARBA" id="ARBA00022723"/>
    </source>
</evidence>
<dbReference type="InterPro" id="IPR051329">
    <property type="entry name" value="NIR_SIR_4Fe-4S"/>
</dbReference>
<proteinExistence type="predicted"/>
<dbReference type="InterPro" id="IPR045854">
    <property type="entry name" value="NO2/SO3_Rdtase_4Fe4S_sf"/>
</dbReference>
<evidence type="ECO:0000256" key="4">
    <source>
        <dbReference type="ARBA" id="ARBA00023002"/>
    </source>
</evidence>
<dbReference type="InterPro" id="IPR005117">
    <property type="entry name" value="NiRdtase/SiRdtase_haem-b_fer"/>
</dbReference>
<keyword evidence="4" id="KW-0560">Oxidoreductase</keyword>
<organism evidence="8 9">
    <name type="scientific">Asaia lannensis NBRC 102526</name>
    <dbReference type="NCBI Taxonomy" id="1307926"/>
    <lineage>
        <taxon>Bacteria</taxon>
        <taxon>Pseudomonadati</taxon>
        <taxon>Pseudomonadota</taxon>
        <taxon>Alphaproteobacteria</taxon>
        <taxon>Acetobacterales</taxon>
        <taxon>Acetobacteraceae</taxon>
        <taxon>Asaia</taxon>
    </lineage>
</organism>
<dbReference type="PANTHER" id="PTHR32439:SF9">
    <property type="entry name" value="BLR3264 PROTEIN"/>
    <property type="match status" value="1"/>
</dbReference>
<evidence type="ECO:0000313" key="9">
    <source>
        <dbReference type="Proteomes" id="UP001523401"/>
    </source>
</evidence>
<keyword evidence="1" id="KW-0004">4Fe-4S</keyword>
<reference evidence="8 9" key="1">
    <citation type="submission" date="2022-06" db="EMBL/GenBank/DDBJ databases">
        <title>Whole-genome of Asaia lannensis strain LMG 27011T.</title>
        <authorList>
            <person name="Sombolestani A."/>
        </authorList>
    </citation>
    <scope>NUCLEOTIDE SEQUENCE [LARGE SCALE GENOMIC DNA]</scope>
    <source>
        <strain evidence="8 9">NBRC 102526</strain>
    </source>
</reference>
<dbReference type="EMBL" id="JAMXQU010000008">
    <property type="protein sequence ID" value="MCO6160539.1"/>
    <property type="molecule type" value="Genomic_DNA"/>
</dbReference>
<dbReference type="InterPro" id="IPR006066">
    <property type="entry name" value="NO2/SO3_Rdtase_FeS/sirohaem_BS"/>
</dbReference>
<keyword evidence="6" id="KW-0411">Iron-sulfur</keyword>
<name>A0ABT1CJY6_9PROT</name>
<dbReference type="SUPFAM" id="SSF55124">
    <property type="entry name" value="Nitrite/Sulfite reductase N-terminal domain-like"/>
    <property type="match status" value="2"/>
</dbReference>
<dbReference type="Gene3D" id="3.90.480.10">
    <property type="entry name" value="Sulfite Reductase Hemoprotein,Domain 2"/>
    <property type="match status" value="1"/>
</dbReference>
<dbReference type="SUPFAM" id="SSF56014">
    <property type="entry name" value="Nitrite and sulphite reductase 4Fe-4S domain-like"/>
    <property type="match status" value="2"/>
</dbReference>